<dbReference type="InterPro" id="IPR004072">
    <property type="entry name" value="Vmron_rcpt_1"/>
</dbReference>
<evidence type="ECO:0000256" key="2">
    <source>
        <dbReference type="ARBA" id="ARBA00004651"/>
    </source>
</evidence>
<dbReference type="SUPFAM" id="SSF81321">
    <property type="entry name" value="Family A G protein-coupled receptor-like"/>
    <property type="match status" value="1"/>
</dbReference>
<dbReference type="PANTHER" id="PTHR24062">
    <property type="entry name" value="VOMERONASAL TYPE-1 RECEPTOR"/>
    <property type="match status" value="1"/>
</dbReference>
<dbReference type="GO" id="GO:0019236">
    <property type="term" value="P:response to pheromone"/>
    <property type="evidence" value="ECO:0007669"/>
    <property type="project" value="UniProtKB-KW"/>
</dbReference>
<feature type="domain" description="G-protein coupled receptors family 1 profile" evidence="14">
    <location>
        <begin position="22"/>
        <end position="282"/>
    </location>
</feature>
<evidence type="ECO:0000259" key="14">
    <source>
        <dbReference type="PROSITE" id="PS50262"/>
    </source>
</evidence>
<name>G3UC01_LOXAF</name>
<protein>
    <recommendedName>
        <fullName evidence="13">Vomeronasal type-1 receptor</fullName>
    </recommendedName>
</protein>
<dbReference type="eggNOG" id="ENOG502RD1P">
    <property type="taxonomic scope" value="Eukaryota"/>
</dbReference>
<comment type="subcellular location">
    <subcellularLocation>
        <location evidence="2 13">Cell membrane</location>
        <topology evidence="2 13">Multi-pass membrane protein</topology>
    </subcellularLocation>
</comment>
<comment type="similarity">
    <text evidence="3 13">Belongs to the G-protein coupled receptor 1 family.</text>
</comment>
<evidence type="ECO:0000313" key="15">
    <source>
        <dbReference type="Ensembl" id="ENSLAFP00000025359.1"/>
    </source>
</evidence>
<reference evidence="15 16" key="1">
    <citation type="submission" date="2009-06" db="EMBL/GenBank/DDBJ databases">
        <title>The Genome Sequence of Loxodonta africana (African elephant).</title>
        <authorList>
            <person name="Di Palma F."/>
            <person name="Heiman D."/>
            <person name="Young S."/>
            <person name="Johnson J."/>
            <person name="Lander E.S."/>
            <person name="Lindblad-Toh K."/>
        </authorList>
    </citation>
    <scope>NUCLEOTIDE SEQUENCE [LARGE SCALE GENOMIC DNA]</scope>
    <source>
        <strain evidence="15 16">Isolate ISIS603380</strain>
    </source>
</reference>
<dbReference type="GO" id="GO:0016503">
    <property type="term" value="F:pheromone receptor activity"/>
    <property type="evidence" value="ECO:0007669"/>
    <property type="project" value="InterPro"/>
</dbReference>
<sequence length="295" mass="33201">MSSRDLTIGMIFLSQTLIGILGNFSLLYHYIVLYFTGCRLRSTDLILRHLTVANSMVILSRGIPGTMVAFGWKGFLNDSGCKLVFYVHRVGRGVSISSTCLLSIFQAITISPRNSRWAELKMKAPKSMEGSIFLCWILHMLVNITVPMNIISKRSNKNITKKRFVYCSAVFFGKNTGSLHAALLLFPDIVSLGLILWSSGSMVRHKQRVQHIHRNKIYPRSSPETRATQTIVVLVSTFVSFYTLSSIFQVFASVFYDHTSWWLVNTGALTAACFPIVSPFILMSRDSSVFRLCFA</sequence>
<evidence type="ECO:0000256" key="5">
    <source>
        <dbReference type="ARBA" id="ARBA00022507"/>
    </source>
</evidence>
<evidence type="ECO:0000256" key="12">
    <source>
        <dbReference type="ARBA" id="ARBA00023224"/>
    </source>
</evidence>
<dbReference type="InParanoid" id="G3UC01"/>
<feature type="transmembrane region" description="Helical" evidence="13">
    <location>
        <begin position="45"/>
        <end position="70"/>
    </location>
</feature>
<evidence type="ECO:0000256" key="10">
    <source>
        <dbReference type="ARBA" id="ARBA00023170"/>
    </source>
</evidence>
<dbReference type="GO" id="GO:0005886">
    <property type="term" value="C:plasma membrane"/>
    <property type="evidence" value="ECO:0007669"/>
    <property type="project" value="UniProtKB-SubCell"/>
</dbReference>
<feature type="transmembrane region" description="Helical" evidence="13">
    <location>
        <begin position="90"/>
        <end position="110"/>
    </location>
</feature>
<keyword evidence="6 13" id="KW-0812">Transmembrane</keyword>
<evidence type="ECO:0000313" key="16">
    <source>
        <dbReference type="Proteomes" id="UP000007646"/>
    </source>
</evidence>
<keyword evidence="8 13" id="KW-0297">G-protein coupled receptor</keyword>
<feature type="transmembrane region" description="Helical" evidence="13">
    <location>
        <begin position="262"/>
        <end position="282"/>
    </location>
</feature>
<evidence type="ECO:0000256" key="9">
    <source>
        <dbReference type="ARBA" id="ARBA00023136"/>
    </source>
</evidence>
<dbReference type="PROSITE" id="PS50262">
    <property type="entry name" value="G_PROTEIN_RECEP_F1_2"/>
    <property type="match status" value="1"/>
</dbReference>
<evidence type="ECO:0000256" key="4">
    <source>
        <dbReference type="ARBA" id="ARBA00022475"/>
    </source>
</evidence>
<feature type="transmembrane region" description="Helical" evidence="13">
    <location>
        <begin position="230"/>
        <end position="256"/>
    </location>
</feature>
<comment type="function">
    <text evidence="1">Putative pheromone receptor.</text>
</comment>
<dbReference type="FunFam" id="1.20.1070.10:FF:000033">
    <property type="entry name" value="Vomeronasal type-1 receptor"/>
    <property type="match status" value="1"/>
</dbReference>
<dbReference type="Pfam" id="PF03402">
    <property type="entry name" value="V1R"/>
    <property type="match status" value="1"/>
</dbReference>
<dbReference type="CDD" id="cd13949">
    <property type="entry name" value="7tm_V1R_pheromone"/>
    <property type="match status" value="1"/>
</dbReference>
<evidence type="ECO:0000256" key="13">
    <source>
        <dbReference type="RuleBase" id="RU364061"/>
    </source>
</evidence>
<dbReference type="GO" id="GO:0007606">
    <property type="term" value="P:sensory perception of chemical stimulus"/>
    <property type="evidence" value="ECO:0007669"/>
    <property type="project" value="UniProtKB-ARBA"/>
</dbReference>
<keyword evidence="7 13" id="KW-1133">Transmembrane helix</keyword>
<keyword evidence="9 13" id="KW-0472">Membrane</keyword>
<evidence type="ECO:0000256" key="7">
    <source>
        <dbReference type="ARBA" id="ARBA00022989"/>
    </source>
</evidence>
<reference evidence="15" key="2">
    <citation type="submission" date="2025-08" db="UniProtKB">
        <authorList>
            <consortium name="Ensembl"/>
        </authorList>
    </citation>
    <scope>IDENTIFICATION</scope>
    <source>
        <strain evidence="15">Isolate ISIS603380</strain>
    </source>
</reference>
<feature type="transmembrane region" description="Helical" evidence="13">
    <location>
        <begin position="179"/>
        <end position="198"/>
    </location>
</feature>
<proteinExistence type="inferred from homology"/>
<keyword evidence="4 13" id="KW-1003">Cell membrane</keyword>
<dbReference type="PRINTS" id="PR01534">
    <property type="entry name" value="VOMERONASL1R"/>
</dbReference>
<evidence type="ECO:0000256" key="3">
    <source>
        <dbReference type="ARBA" id="ARBA00010663"/>
    </source>
</evidence>
<reference evidence="15" key="3">
    <citation type="submission" date="2025-09" db="UniProtKB">
        <authorList>
            <consortium name="Ensembl"/>
        </authorList>
    </citation>
    <scope>IDENTIFICATION</scope>
    <source>
        <strain evidence="15">Isolate ISIS603380</strain>
    </source>
</reference>
<dbReference type="Proteomes" id="UP000007646">
    <property type="component" value="Unassembled WGS sequence"/>
</dbReference>
<dbReference type="AlphaFoldDB" id="G3UC01"/>
<dbReference type="OMA" id="QICIGIF"/>
<keyword evidence="12 13" id="KW-0807">Transducer</keyword>
<organism evidence="15 16">
    <name type="scientific">Loxodonta africana</name>
    <name type="common">African elephant</name>
    <dbReference type="NCBI Taxonomy" id="9785"/>
    <lineage>
        <taxon>Eukaryota</taxon>
        <taxon>Metazoa</taxon>
        <taxon>Chordata</taxon>
        <taxon>Craniata</taxon>
        <taxon>Vertebrata</taxon>
        <taxon>Euteleostomi</taxon>
        <taxon>Mammalia</taxon>
        <taxon>Eutheria</taxon>
        <taxon>Afrotheria</taxon>
        <taxon>Proboscidea</taxon>
        <taxon>Elephantidae</taxon>
        <taxon>Loxodonta</taxon>
    </lineage>
</organism>
<feature type="transmembrane region" description="Helical" evidence="13">
    <location>
        <begin position="6"/>
        <end position="33"/>
    </location>
</feature>
<keyword evidence="11" id="KW-0325">Glycoprotein</keyword>
<dbReference type="Ensembl" id="ENSLAFT00000030418.1">
    <property type="protein sequence ID" value="ENSLAFP00000025359.1"/>
    <property type="gene ID" value="ENSLAFG00000028809.1"/>
</dbReference>
<evidence type="ECO:0000256" key="1">
    <source>
        <dbReference type="ARBA" id="ARBA00003878"/>
    </source>
</evidence>
<keyword evidence="16" id="KW-1185">Reference proteome</keyword>
<dbReference type="HOGENOM" id="CLU_058641_1_0_1"/>
<evidence type="ECO:0000256" key="6">
    <source>
        <dbReference type="ARBA" id="ARBA00022692"/>
    </source>
</evidence>
<keyword evidence="5 13" id="KW-0589">Pheromone response</keyword>
<dbReference type="InterPro" id="IPR017452">
    <property type="entry name" value="GPCR_Rhodpsn_7TM"/>
</dbReference>
<dbReference type="GeneTree" id="ENSGT00960000186612"/>
<accession>G3UC01</accession>
<evidence type="ECO:0000256" key="11">
    <source>
        <dbReference type="ARBA" id="ARBA00023180"/>
    </source>
</evidence>
<evidence type="ECO:0000256" key="8">
    <source>
        <dbReference type="ARBA" id="ARBA00023040"/>
    </source>
</evidence>
<dbReference type="Gene3D" id="1.20.1070.10">
    <property type="entry name" value="Rhodopsin 7-helix transmembrane proteins"/>
    <property type="match status" value="1"/>
</dbReference>
<feature type="transmembrane region" description="Helical" evidence="13">
    <location>
        <begin position="131"/>
        <end position="151"/>
    </location>
</feature>
<keyword evidence="10 13" id="KW-0675">Receptor</keyword>